<evidence type="ECO:0000313" key="1">
    <source>
        <dbReference type="EMBL" id="ACN53137.1"/>
    </source>
</evidence>
<dbReference type="InterPro" id="IPR003459">
    <property type="entry name" value="Borrelia_plasmid_OrfA"/>
</dbReference>
<dbReference type="Proteomes" id="UP000003481">
    <property type="component" value="Plasmid A14S_lp38"/>
</dbReference>
<gene>
    <name evidence="1" type="ORF">BSPA14S_J0023</name>
</gene>
<reference evidence="1 2" key="1">
    <citation type="journal article" date="2012" name="J. Bacteriol.">
        <title>Whole-Genome Sequences of Borrelia bissettii, Borrelia valaisiana, and Borrelia spielmanii.</title>
        <authorList>
            <person name="Schutzer S.E."/>
            <person name="Fraser-Liggett C.M."/>
            <person name="Qiu W.G."/>
            <person name="Kraiczy P."/>
            <person name="Mongodin E.F."/>
            <person name="Dunn J.J."/>
            <person name="Luft B.J."/>
            <person name="Casjens S.R."/>
        </authorList>
    </citation>
    <scope>NUCLEOTIDE SEQUENCE [LARGE SCALE GENOMIC DNA]</scope>
    <source>
        <strain evidence="1 2">A14S</strain>
        <plasmid evidence="1 2">A14S_lp38</plasmid>
    </source>
</reference>
<dbReference type="HOGENOM" id="CLU_2491672_0_0_12"/>
<dbReference type="EMBL" id="CP001464">
    <property type="protein sequence ID" value="ACN53137.1"/>
    <property type="molecule type" value="Genomic_DNA"/>
</dbReference>
<dbReference type="AlphaFoldDB" id="C0RBL5"/>
<accession>C0RBL5</accession>
<organism evidence="1 2">
    <name type="scientific">Borreliella spielmanii A14S</name>
    <dbReference type="NCBI Taxonomy" id="498742"/>
    <lineage>
        <taxon>Bacteria</taxon>
        <taxon>Pseudomonadati</taxon>
        <taxon>Spirochaetota</taxon>
        <taxon>Spirochaetia</taxon>
        <taxon>Spirochaetales</taxon>
        <taxon>Borreliaceae</taxon>
        <taxon>Borreliella</taxon>
    </lineage>
</organism>
<sequence length="86" mass="10568">MNLINVGYDKKKLKIQIRNTYQKYKNKPHFILKSNKYKDFNQIVDKIKSNTKKFDVQKHKDKIKINIYNILLDQLYYRNQQNKFKG</sequence>
<protein>
    <submittedName>
        <fullName evidence="1">Uncharacterized protein</fullName>
    </submittedName>
</protein>
<keyword evidence="1" id="KW-0614">Plasmid</keyword>
<dbReference type="Pfam" id="PF02414">
    <property type="entry name" value="Borrelia_orfA"/>
    <property type="match status" value="1"/>
</dbReference>
<geneLocation type="plasmid" evidence="1 2">
    <name>A14S_lp38</name>
</geneLocation>
<evidence type="ECO:0000313" key="2">
    <source>
        <dbReference type="Proteomes" id="UP000003481"/>
    </source>
</evidence>
<proteinExistence type="predicted"/>
<name>C0RBL5_9SPIR</name>